<gene>
    <name evidence="1" type="ORF">MsAg5_12540</name>
</gene>
<name>A0AAE4SE93_9EURY</name>
<reference evidence="1" key="1">
    <citation type="submission" date="2023-06" db="EMBL/GenBank/DDBJ databases">
        <title>Genome sequence of Methanosarcinaceae archaeon Ag5.</title>
        <authorList>
            <person name="Protasov E."/>
            <person name="Platt K."/>
            <person name="Poehlein A."/>
            <person name="Daniel R."/>
            <person name="Brune A."/>
        </authorList>
    </citation>
    <scope>NUCLEOTIDE SEQUENCE</scope>
    <source>
        <strain evidence="1">Ag5</strain>
    </source>
</reference>
<dbReference type="AlphaFoldDB" id="A0AAE4SE93"/>
<keyword evidence="2" id="KW-1185">Reference proteome</keyword>
<dbReference type="Proteomes" id="UP001271789">
    <property type="component" value="Unassembled WGS sequence"/>
</dbReference>
<comment type="caution">
    <text evidence="1">The sequence shown here is derived from an EMBL/GenBank/DDBJ whole genome shotgun (WGS) entry which is preliminary data.</text>
</comment>
<proteinExistence type="predicted"/>
<evidence type="ECO:0000313" key="1">
    <source>
        <dbReference type="EMBL" id="MDV0447368.1"/>
    </source>
</evidence>
<organism evidence="1 2">
    <name type="scientific">Methanolapillus africanus</name>
    <dbReference type="NCBI Taxonomy" id="3028297"/>
    <lineage>
        <taxon>Archaea</taxon>
        <taxon>Methanobacteriati</taxon>
        <taxon>Methanobacteriota</taxon>
        <taxon>Stenosarchaea group</taxon>
        <taxon>Methanomicrobia</taxon>
        <taxon>Methanosarcinales</taxon>
        <taxon>Methanosarcinaceae</taxon>
        <taxon>Methanolapillus</taxon>
    </lineage>
</organism>
<sequence>MKKTYILAAVILCILLFAVAGIGYYQSQKCVTVSIYFDYSDYSYAELSNKSDVVLSGVVIDVGEPVLAQTGLKGNIFYQDYISDGNAYTDLTVLVNECYQGGDNISDFVTVRIFDNHFYNEEYKWGDNFVFFLIEDPGITKKIGPDHYLIMTPMGQINRQSDPWVNALDEPVTFEELYQSLPNGMLEVRPYEQLVRYDRMNPTAYGLNPNNEIIRQFLSGGISNVPESGLLAVSKISFVPKPVAANNSDGFDGIISCGPVIPPYTAASHVASGLITNSDLVFYGVVKEEASNVSMTEKTDFDALLKSNVVFTIEDSVKGQESGDVNVSVYAGNYNGKDLSFTNDLQTPTAWDFKTGDRYLLYLIDKNGTYEIMYGGSYLLK</sequence>
<protein>
    <submittedName>
        <fullName evidence="1">Uncharacterized protein</fullName>
    </submittedName>
</protein>
<dbReference type="RefSeq" id="WP_338099803.1">
    <property type="nucleotide sequence ID" value="NZ_JAWDKD010000019.1"/>
</dbReference>
<dbReference type="EMBL" id="JAWDKD010000019">
    <property type="protein sequence ID" value="MDV0447368.1"/>
    <property type="molecule type" value="Genomic_DNA"/>
</dbReference>
<accession>A0AAE4SE93</accession>
<evidence type="ECO:0000313" key="2">
    <source>
        <dbReference type="Proteomes" id="UP001271789"/>
    </source>
</evidence>